<accession>A0ABW6BFA6</accession>
<keyword evidence="2" id="KW-1185">Reference proteome</keyword>
<organism evidence="1 2">
    <name type="scientific">Sphingobacterium bambusae</name>
    <dbReference type="NCBI Taxonomy" id="662858"/>
    <lineage>
        <taxon>Bacteria</taxon>
        <taxon>Pseudomonadati</taxon>
        <taxon>Bacteroidota</taxon>
        <taxon>Sphingobacteriia</taxon>
        <taxon>Sphingobacteriales</taxon>
        <taxon>Sphingobacteriaceae</taxon>
        <taxon>Sphingobacterium</taxon>
    </lineage>
</organism>
<dbReference type="Proteomes" id="UP001597525">
    <property type="component" value="Unassembled WGS sequence"/>
</dbReference>
<reference evidence="2" key="1">
    <citation type="journal article" date="2019" name="Int. J. Syst. Evol. Microbiol.">
        <title>The Global Catalogue of Microorganisms (GCM) 10K type strain sequencing project: providing services to taxonomists for standard genome sequencing and annotation.</title>
        <authorList>
            <consortium name="The Broad Institute Genomics Platform"/>
            <consortium name="The Broad Institute Genome Sequencing Center for Infectious Disease"/>
            <person name="Wu L."/>
            <person name="Ma J."/>
        </authorList>
    </citation>
    <scope>NUCLEOTIDE SEQUENCE [LARGE SCALE GENOMIC DNA]</scope>
    <source>
        <strain evidence="2">KCTC 22814</strain>
    </source>
</reference>
<evidence type="ECO:0008006" key="3">
    <source>
        <dbReference type="Google" id="ProtNLM"/>
    </source>
</evidence>
<dbReference type="EMBL" id="JBHUPB010000008">
    <property type="protein sequence ID" value="MFD2968197.1"/>
    <property type="molecule type" value="Genomic_DNA"/>
</dbReference>
<name>A0ABW6BFA6_9SPHI</name>
<evidence type="ECO:0000313" key="1">
    <source>
        <dbReference type="EMBL" id="MFD2968197.1"/>
    </source>
</evidence>
<gene>
    <name evidence="1" type="ORF">ACFS7Y_12405</name>
</gene>
<dbReference type="RefSeq" id="WP_320185812.1">
    <property type="nucleotide sequence ID" value="NZ_CP138332.1"/>
</dbReference>
<protein>
    <recommendedName>
        <fullName evidence="3">DUF4374 domain-containing protein</fullName>
    </recommendedName>
</protein>
<comment type="caution">
    <text evidence="1">The sequence shown here is derived from an EMBL/GenBank/DDBJ whole genome shotgun (WGS) entry which is preliminary data.</text>
</comment>
<dbReference type="SUPFAM" id="SSF63825">
    <property type="entry name" value="YWTD domain"/>
    <property type="match status" value="1"/>
</dbReference>
<evidence type="ECO:0000313" key="2">
    <source>
        <dbReference type="Proteomes" id="UP001597525"/>
    </source>
</evidence>
<proteinExistence type="predicted"/>
<sequence>MALLIGFYACERNDAEPNLEMRKFTRLYVSFEQYNTSNLGVPDTNMRTIYPADSSEFNFTLKHVSQAKGGGPIYFHPRLEALFQASANLNGINDTAVYSMSVGATNGVLQNLTAMGNRTYSAVRGLAYHEATNRLFIVNGSGANAGIYVVNTPKSRRGHVQPVKRLRTPAQQMWGAAYANNCLFTSRLGSGPGINVFNNIATVAVPESDSTIRNFEPTRVLQIADARNLRGISYDTVKNVLAVAEFGDGSVGSGRILIFDNFSSLIDQEGTTITPTRIITGAATKLRVPVDVVIDPRETGVYLYVADRSALAVFRFRIDDDGNVAPDQEASTGTQIPVGLALDARVYPTPGQ</sequence>